<feature type="compositionally biased region" description="Basic and acidic residues" evidence="1">
    <location>
        <begin position="556"/>
        <end position="567"/>
    </location>
</feature>
<dbReference type="Proteomes" id="UP000007648">
    <property type="component" value="Unassembled WGS sequence"/>
</dbReference>
<evidence type="ECO:0008006" key="5">
    <source>
        <dbReference type="Google" id="ProtNLM"/>
    </source>
</evidence>
<keyword evidence="4" id="KW-1185">Reference proteome</keyword>
<dbReference type="Gene3D" id="1.20.1070.10">
    <property type="entry name" value="Rhodopsin 7-helix transmembrane proteins"/>
    <property type="match status" value="1"/>
</dbReference>
<feature type="region of interest" description="Disordered" evidence="1">
    <location>
        <begin position="25"/>
        <end position="267"/>
    </location>
</feature>
<evidence type="ECO:0000313" key="3">
    <source>
        <dbReference type="Ensembl" id="ENSSHAP00000025808.1"/>
    </source>
</evidence>
<feature type="compositionally biased region" description="Basic and acidic residues" evidence="1">
    <location>
        <begin position="391"/>
        <end position="402"/>
    </location>
</feature>
<gene>
    <name evidence="3" type="primary">MLNR</name>
</gene>
<dbReference type="Ensembl" id="ENSSHAT00000053135.1">
    <property type="protein sequence ID" value="ENSSHAP00000025808.1"/>
    <property type="gene ID" value="ENSSHAG00000030574.1"/>
</dbReference>
<feature type="compositionally biased region" description="Basic and acidic residues" evidence="1">
    <location>
        <begin position="177"/>
        <end position="186"/>
    </location>
</feature>
<reference evidence="3 4" key="1">
    <citation type="journal article" date="2011" name="Proc. Natl. Acad. Sci. U.S.A.">
        <title>Genetic diversity and population structure of the endangered marsupial Sarcophilus harrisii (Tasmanian devil).</title>
        <authorList>
            <person name="Miller W."/>
            <person name="Hayes V.M."/>
            <person name="Ratan A."/>
            <person name="Petersen D.C."/>
            <person name="Wittekindt N.E."/>
            <person name="Miller J."/>
            <person name="Walenz B."/>
            <person name="Knight J."/>
            <person name="Qi J."/>
            <person name="Zhao F."/>
            <person name="Wang Q."/>
            <person name="Bedoya-Reina O.C."/>
            <person name="Katiyar N."/>
            <person name="Tomsho L.P."/>
            <person name="Kasson L.M."/>
            <person name="Hardie R.A."/>
            <person name="Woodbridge P."/>
            <person name="Tindall E.A."/>
            <person name="Bertelsen M.F."/>
            <person name="Dixon D."/>
            <person name="Pyecroft S."/>
            <person name="Helgen K.M."/>
            <person name="Lesk A.M."/>
            <person name="Pringle T.H."/>
            <person name="Patterson N."/>
            <person name="Zhang Y."/>
            <person name="Kreiss A."/>
            <person name="Woods G.M."/>
            <person name="Jones M.E."/>
            <person name="Schuster S.C."/>
        </authorList>
    </citation>
    <scope>NUCLEOTIDE SEQUENCE [LARGE SCALE GENOMIC DNA]</scope>
</reference>
<feature type="compositionally biased region" description="Low complexity" evidence="1">
    <location>
        <begin position="376"/>
        <end position="389"/>
    </location>
</feature>
<feature type="compositionally biased region" description="Gly residues" evidence="1">
    <location>
        <begin position="525"/>
        <end position="537"/>
    </location>
</feature>
<feature type="region of interest" description="Disordered" evidence="1">
    <location>
        <begin position="525"/>
        <end position="567"/>
    </location>
</feature>
<keyword evidence="2" id="KW-1133">Transmembrane helix</keyword>
<dbReference type="GeneTree" id="ENSGT01030000237919"/>
<feature type="compositionally biased region" description="Basic and acidic residues" evidence="1">
    <location>
        <begin position="231"/>
        <end position="249"/>
    </location>
</feature>
<proteinExistence type="predicted"/>
<accession>A0A7N4NNZ6</accession>
<reference evidence="3" key="3">
    <citation type="submission" date="2025-09" db="UniProtKB">
        <authorList>
            <consortium name="Ensembl"/>
        </authorList>
    </citation>
    <scope>IDENTIFICATION</scope>
</reference>
<evidence type="ECO:0000313" key="4">
    <source>
        <dbReference type="Proteomes" id="UP000007648"/>
    </source>
</evidence>
<feature type="transmembrane region" description="Helical" evidence="2">
    <location>
        <begin position="484"/>
        <end position="507"/>
    </location>
</feature>
<feature type="compositionally biased region" description="Basic residues" evidence="1">
    <location>
        <begin position="322"/>
        <end position="338"/>
    </location>
</feature>
<organism evidence="3 4">
    <name type="scientific">Sarcophilus harrisii</name>
    <name type="common">Tasmanian devil</name>
    <name type="synonym">Sarcophilus laniarius</name>
    <dbReference type="NCBI Taxonomy" id="9305"/>
    <lineage>
        <taxon>Eukaryota</taxon>
        <taxon>Metazoa</taxon>
        <taxon>Chordata</taxon>
        <taxon>Craniata</taxon>
        <taxon>Vertebrata</taxon>
        <taxon>Euteleostomi</taxon>
        <taxon>Mammalia</taxon>
        <taxon>Metatheria</taxon>
        <taxon>Dasyuromorphia</taxon>
        <taxon>Dasyuridae</taxon>
        <taxon>Sarcophilus</taxon>
    </lineage>
</organism>
<name>A0A7N4NNZ6_SARHA</name>
<feature type="compositionally biased region" description="Low complexity" evidence="1">
    <location>
        <begin position="25"/>
        <end position="43"/>
    </location>
</feature>
<reference evidence="3" key="2">
    <citation type="submission" date="2025-08" db="UniProtKB">
        <authorList>
            <consortium name="Ensembl"/>
        </authorList>
    </citation>
    <scope>IDENTIFICATION</scope>
</reference>
<feature type="compositionally biased region" description="Low complexity" evidence="1">
    <location>
        <begin position="339"/>
        <end position="353"/>
    </location>
</feature>
<dbReference type="SUPFAM" id="SSF81321">
    <property type="entry name" value="Family A G protein-coupled receptor-like"/>
    <property type="match status" value="1"/>
</dbReference>
<evidence type="ECO:0000256" key="1">
    <source>
        <dbReference type="SAM" id="MobiDB-lite"/>
    </source>
</evidence>
<keyword evidence="2" id="KW-0812">Transmembrane</keyword>
<feature type="compositionally biased region" description="Basic and acidic residues" evidence="1">
    <location>
        <begin position="439"/>
        <end position="452"/>
    </location>
</feature>
<evidence type="ECO:0000256" key="2">
    <source>
        <dbReference type="SAM" id="Phobius"/>
    </source>
</evidence>
<feature type="compositionally biased region" description="Basic residues" evidence="1">
    <location>
        <begin position="90"/>
        <end position="102"/>
    </location>
</feature>
<feature type="compositionally biased region" description="Basic residues" evidence="1">
    <location>
        <begin position="417"/>
        <end position="438"/>
    </location>
</feature>
<keyword evidence="2" id="KW-0472">Membrane</keyword>
<dbReference type="InParanoid" id="A0A7N4NNZ6"/>
<protein>
    <recommendedName>
        <fullName evidence="5">G-protein coupled receptors family 1 profile domain-containing protein</fullName>
    </recommendedName>
</protein>
<feature type="compositionally biased region" description="Low complexity" evidence="1">
    <location>
        <begin position="310"/>
        <end position="321"/>
    </location>
</feature>
<dbReference type="AlphaFoldDB" id="A0A7N4NNZ6"/>
<sequence length="567" mass="60354">MRLGGFLGQRGGFFTWDRAVLFRVPRSPQKPGSPGSQPQAPLPHQTRRCAQAEGSPRRVPLGGDRAGQAEPQGFSSSPDGSGVSSQALLLRRRRRGRPRVSRKGPGAARRGQEEEAGTAGPRPRARGCSPPALTERGQSGRPPARHPLTRGGKGGTPGRRESPPEALSSPARPAHGRPRERQREPGGRSPGERAVVPAALRREPLLRLPAGGPGARDGRVPGPVRRRRGRQRGDRAADPALPRHADHHQPVPGQHGRVRPAHPARAAPGPVPPVALAALGLRPAALPPLALPGRGLHLRQPAARRRAQRRALPGHLPPAARARARHPPPRAGAHRRALGRGAALRRALPLPRGRGAGPGPRRRPGRDAGGQRHPAGRPLARGGPAARGPGRPRDAGERRERAVQPGVPAQPGPPGRAARHAVGHHRLLLRARALPRRPPRPDRARAVQEPRSRGPPQGASADRAGPGIIYINTEDSRTMYFSQYFNIVALQLFYLSASINPVLYNLISKKYRAAAYKLLFARQSGGKGSGTRDGGGETGEETGGETAGYTDTSTSLKKECSHQKVQG</sequence>
<feature type="compositionally biased region" description="Low complexity" evidence="1">
    <location>
        <begin position="73"/>
        <end position="89"/>
    </location>
</feature>
<feature type="region of interest" description="Disordered" evidence="1">
    <location>
        <begin position="299"/>
        <end position="465"/>
    </location>
</feature>